<proteinExistence type="predicted"/>
<feature type="transmembrane region" description="Helical" evidence="2">
    <location>
        <begin position="348"/>
        <end position="368"/>
    </location>
</feature>
<feature type="region of interest" description="Disordered" evidence="1">
    <location>
        <begin position="1"/>
        <end position="21"/>
    </location>
</feature>
<dbReference type="EMBL" id="HBGQ01024165">
    <property type="protein sequence ID" value="CAD9401088.1"/>
    <property type="molecule type" value="Transcribed_RNA"/>
</dbReference>
<feature type="transmembrane region" description="Helical" evidence="2">
    <location>
        <begin position="88"/>
        <end position="108"/>
    </location>
</feature>
<feature type="transmembrane region" description="Helical" evidence="2">
    <location>
        <begin position="146"/>
        <end position="170"/>
    </location>
</feature>
<feature type="transmembrane region" description="Helical" evidence="2">
    <location>
        <begin position="176"/>
        <end position="194"/>
    </location>
</feature>
<evidence type="ECO:0000256" key="1">
    <source>
        <dbReference type="SAM" id="MobiDB-lite"/>
    </source>
</evidence>
<keyword evidence="2" id="KW-0472">Membrane</keyword>
<feature type="transmembrane region" description="Helical" evidence="2">
    <location>
        <begin position="54"/>
        <end position="76"/>
    </location>
</feature>
<dbReference type="AlphaFoldDB" id="A0A7S2BM38"/>
<gene>
    <name evidence="3" type="ORF">AAND1436_LOCUS11940</name>
</gene>
<feature type="transmembrane region" description="Helical" evidence="2">
    <location>
        <begin position="249"/>
        <end position="269"/>
    </location>
</feature>
<sequence length="412" mass="44769">MASQAHQQHAAADRPKTPGRRPMPLEVKAAIMAVFFKSSSMAAKNPYVFSSVYISMPGAAGFMMAIATCTILGGWLRAFVARRFTPRILTWFLQLCGLVSNSLAVLYPDSTLPMLPGCVATPAFLGEALLAGCAEHLQASGEEHAWWGQQATLFGSAGVLGAPLLASVLVSSFSTINYFCFAVDALLTLVLFAFTMPKEHAVTPVGLSWSEMLKARTLRTARGCWMLSWSVLVGLDNAMWEIGLLVHNFYYGSPILLQVAVMSLLMAVPTYRPPLSDLVQREFSMSPRRVLLGLMTYAIIIRLCSFAWPSANYFMLAIIFGQGYKAALDHLRFMMWTSIGAKDEGPHIAAMEATIGAFVSVAAPYALLLADQFLGIPFIVNALVLLSPCTALFGVVGLYALALPRPQKPKKQ</sequence>
<feature type="transmembrane region" description="Helical" evidence="2">
    <location>
        <begin position="374"/>
        <end position="402"/>
    </location>
</feature>
<reference evidence="3" key="1">
    <citation type="submission" date="2021-01" db="EMBL/GenBank/DDBJ databases">
        <authorList>
            <person name="Corre E."/>
            <person name="Pelletier E."/>
            <person name="Niang G."/>
            <person name="Scheremetjew M."/>
            <person name="Finn R."/>
            <person name="Kale V."/>
            <person name="Holt S."/>
            <person name="Cochrane G."/>
            <person name="Meng A."/>
            <person name="Brown T."/>
            <person name="Cohen L."/>
        </authorList>
    </citation>
    <scope>NUCLEOTIDE SEQUENCE</scope>
    <source>
        <strain evidence="3">CCMP2222</strain>
    </source>
</reference>
<keyword evidence="2" id="KW-0812">Transmembrane</keyword>
<evidence type="ECO:0000313" key="3">
    <source>
        <dbReference type="EMBL" id="CAD9401088.1"/>
    </source>
</evidence>
<evidence type="ECO:0000256" key="2">
    <source>
        <dbReference type="SAM" id="Phobius"/>
    </source>
</evidence>
<feature type="compositionally biased region" description="Low complexity" evidence="1">
    <location>
        <begin position="1"/>
        <end position="10"/>
    </location>
</feature>
<protein>
    <submittedName>
        <fullName evidence="3">Uncharacterized protein</fullName>
    </submittedName>
</protein>
<keyword evidence="2" id="KW-1133">Transmembrane helix</keyword>
<organism evidence="3">
    <name type="scientific">Alexandrium andersonii</name>
    <dbReference type="NCBI Taxonomy" id="327968"/>
    <lineage>
        <taxon>Eukaryota</taxon>
        <taxon>Sar</taxon>
        <taxon>Alveolata</taxon>
        <taxon>Dinophyceae</taxon>
        <taxon>Gonyaulacales</taxon>
        <taxon>Pyrocystaceae</taxon>
        <taxon>Alexandrium</taxon>
    </lineage>
</organism>
<name>A0A7S2BM38_9DINO</name>
<accession>A0A7S2BM38</accession>